<name>A0A1E4RNL3_9ASCO</name>
<accession>A0A1E4RNL3</accession>
<dbReference type="AlphaFoldDB" id="A0A1E4RNL3"/>
<dbReference type="OrthoDB" id="10265837at2759"/>
<organism evidence="2 3">
    <name type="scientific">Hyphopichia burtonii NRRL Y-1933</name>
    <dbReference type="NCBI Taxonomy" id="984485"/>
    <lineage>
        <taxon>Eukaryota</taxon>
        <taxon>Fungi</taxon>
        <taxon>Dikarya</taxon>
        <taxon>Ascomycota</taxon>
        <taxon>Saccharomycotina</taxon>
        <taxon>Pichiomycetes</taxon>
        <taxon>Debaryomycetaceae</taxon>
        <taxon>Hyphopichia</taxon>
    </lineage>
</organism>
<protein>
    <submittedName>
        <fullName evidence="2">Oleate-induced peroxisomal protein POX18</fullName>
    </submittedName>
</protein>
<dbReference type="PANTHER" id="PTHR10094:SF25">
    <property type="entry name" value="SCP2 STEROL-BINDING DOMAIN-CONTAINING PROTEIN 1"/>
    <property type="match status" value="1"/>
</dbReference>
<dbReference type="GO" id="GO:0005829">
    <property type="term" value="C:cytosol"/>
    <property type="evidence" value="ECO:0007669"/>
    <property type="project" value="TreeGrafter"/>
</dbReference>
<dbReference type="RefSeq" id="XP_020077906.1">
    <property type="nucleotide sequence ID" value="XM_020218453.1"/>
</dbReference>
<keyword evidence="3" id="KW-1185">Reference proteome</keyword>
<dbReference type="SUPFAM" id="SSF55718">
    <property type="entry name" value="SCP-like"/>
    <property type="match status" value="1"/>
</dbReference>
<evidence type="ECO:0000259" key="1">
    <source>
        <dbReference type="Pfam" id="PF02036"/>
    </source>
</evidence>
<dbReference type="GeneID" id="30993003"/>
<feature type="domain" description="SCP2" evidence="1">
    <location>
        <begin position="22"/>
        <end position="124"/>
    </location>
</feature>
<sequence length="132" mass="15098">MTEADLSEPGFEGTPLLNFMKDVLEQEPKLRKDSVKKVKARVVLTLRNKENQKKSWFFDFKENGTVEKIEGDSLPKNDVAITMKDTDFLKLVDYKVQAQKLYLNGRLKVKGNLMKAISIETILKAADPRPKL</sequence>
<dbReference type="InterPro" id="IPR003033">
    <property type="entry name" value="SCP2_sterol-bd_dom"/>
</dbReference>
<evidence type="ECO:0000313" key="3">
    <source>
        <dbReference type="Proteomes" id="UP000095085"/>
    </source>
</evidence>
<dbReference type="InterPro" id="IPR036527">
    <property type="entry name" value="SCP2_sterol-bd_dom_sf"/>
</dbReference>
<reference evidence="3" key="1">
    <citation type="submission" date="2016-05" db="EMBL/GenBank/DDBJ databases">
        <title>Comparative genomics of biotechnologically important yeasts.</title>
        <authorList>
            <consortium name="DOE Joint Genome Institute"/>
            <person name="Riley R."/>
            <person name="Haridas S."/>
            <person name="Wolfe K.H."/>
            <person name="Lopes M.R."/>
            <person name="Hittinger C.T."/>
            <person name="Goker M."/>
            <person name="Salamov A."/>
            <person name="Wisecaver J."/>
            <person name="Long T.M."/>
            <person name="Aerts A.L."/>
            <person name="Barry K."/>
            <person name="Choi C."/>
            <person name="Clum A."/>
            <person name="Coughlan A.Y."/>
            <person name="Deshpande S."/>
            <person name="Douglass A.P."/>
            <person name="Hanson S.J."/>
            <person name="Klenk H.-P."/>
            <person name="Labutti K."/>
            <person name="Lapidus A."/>
            <person name="Lindquist E."/>
            <person name="Lipzen A."/>
            <person name="Meier-Kolthoff J.P."/>
            <person name="Ohm R.A."/>
            <person name="Otillar R.P."/>
            <person name="Pangilinan J."/>
            <person name="Peng Y."/>
            <person name="Rokas A."/>
            <person name="Rosa C.A."/>
            <person name="Scheuner C."/>
            <person name="Sibirny A.A."/>
            <person name="Slot J.C."/>
            <person name="Stielow J.B."/>
            <person name="Sun H."/>
            <person name="Kurtzman C.P."/>
            <person name="Blackwell M."/>
            <person name="Grigoriev I.V."/>
            <person name="Jeffries T.W."/>
        </authorList>
    </citation>
    <scope>NUCLEOTIDE SEQUENCE [LARGE SCALE GENOMIC DNA]</scope>
    <source>
        <strain evidence="3">NRRL Y-1933</strain>
    </source>
</reference>
<gene>
    <name evidence="2" type="ORF">HYPBUDRAFT_105996</name>
</gene>
<dbReference type="PANTHER" id="PTHR10094">
    <property type="entry name" value="STEROL CARRIER PROTEIN 2 SCP-2 FAMILY PROTEIN"/>
    <property type="match status" value="1"/>
</dbReference>
<proteinExistence type="predicted"/>
<dbReference type="STRING" id="984485.A0A1E4RNL3"/>
<dbReference type="Gene3D" id="3.30.1050.10">
    <property type="entry name" value="SCP2 sterol-binding domain"/>
    <property type="match status" value="1"/>
</dbReference>
<evidence type="ECO:0000313" key="2">
    <source>
        <dbReference type="EMBL" id="ODV68839.1"/>
    </source>
</evidence>
<dbReference type="EMBL" id="KV454539">
    <property type="protein sequence ID" value="ODV68839.1"/>
    <property type="molecule type" value="Genomic_DNA"/>
</dbReference>
<dbReference type="Pfam" id="PF02036">
    <property type="entry name" value="SCP2"/>
    <property type="match status" value="1"/>
</dbReference>
<dbReference type="Proteomes" id="UP000095085">
    <property type="component" value="Unassembled WGS sequence"/>
</dbReference>